<keyword evidence="1" id="KW-0479">Metal-binding</keyword>
<dbReference type="InterPro" id="IPR013083">
    <property type="entry name" value="Znf_RING/FYVE/PHD"/>
</dbReference>
<evidence type="ECO:0000313" key="4">
    <source>
        <dbReference type="EMBL" id="KAG5553269.1"/>
    </source>
</evidence>
<dbReference type="GO" id="GO:0008270">
    <property type="term" value="F:zinc ion binding"/>
    <property type="evidence" value="ECO:0007669"/>
    <property type="project" value="UniProtKB-KW"/>
</dbReference>
<protein>
    <recommendedName>
        <fullName evidence="3">RING-type domain-containing protein</fullName>
    </recommendedName>
</protein>
<keyword evidence="1" id="KW-0863">Zinc-finger</keyword>
<dbReference type="PROSITE" id="PS50089">
    <property type="entry name" value="ZF_RING_2"/>
    <property type="match status" value="1"/>
</dbReference>
<keyword evidence="5" id="KW-1185">Reference proteome</keyword>
<dbReference type="FunFam" id="3.30.40.10:FF:000417">
    <property type="entry name" value="E3 ubiquitin ligase BIG BROTHER-related"/>
    <property type="match status" value="1"/>
</dbReference>
<evidence type="ECO:0000259" key="3">
    <source>
        <dbReference type="PROSITE" id="PS50089"/>
    </source>
</evidence>
<keyword evidence="1" id="KW-0862">Zinc</keyword>
<organism evidence="4 5">
    <name type="scientific">Rhododendron griersonianum</name>
    <dbReference type="NCBI Taxonomy" id="479676"/>
    <lineage>
        <taxon>Eukaryota</taxon>
        <taxon>Viridiplantae</taxon>
        <taxon>Streptophyta</taxon>
        <taxon>Embryophyta</taxon>
        <taxon>Tracheophyta</taxon>
        <taxon>Spermatophyta</taxon>
        <taxon>Magnoliopsida</taxon>
        <taxon>eudicotyledons</taxon>
        <taxon>Gunneridae</taxon>
        <taxon>Pentapetalae</taxon>
        <taxon>asterids</taxon>
        <taxon>Ericales</taxon>
        <taxon>Ericaceae</taxon>
        <taxon>Ericoideae</taxon>
        <taxon>Rhodoreae</taxon>
        <taxon>Rhododendron</taxon>
    </lineage>
</organism>
<sequence>MDNSKADSNGAKTTADENPNNSGFGEQQEGLNMVRPSSTIRTPFTNLSQVDADLALARTLQEQERAYMMLRMGGDGSEYGSWEGGRYIHEDDEDFDDPSGDEYDRTDDSVDDGDNDDGDDEDEDDGDDEDEDAFDVHAHAESGEDNNMSVGVELDPAFYPNDEAYARALQDAEDREMAARLLALAGINERECQFNSVPLSLLLVNFLPAIGKMRKKIMLVIPRYQVVVSDAWEEVDPDELSYEELIALGEVVGTESRGLSGDTIASLPSLNYKTQNTQDGSNDSCVICRLDYEDGDTLTLLSCKHSYHSECINNWLRINKDNVYGWMMTVAVDVVVMGFRVTSVQFAAPRSPLPETANAELDGPLLQVADFLLKMGFRRRSCVRRLVYRSSSVEWKPSPVLALATIVDDSQVVAARAVVGVVLSEGEDLSLLDVVDLGR</sequence>
<name>A0AAV6KM05_9ERIC</name>
<evidence type="ECO:0000256" key="1">
    <source>
        <dbReference type="PROSITE-ProRule" id="PRU00175"/>
    </source>
</evidence>
<feature type="compositionally biased region" description="Polar residues" evidence="2">
    <location>
        <begin position="1"/>
        <end position="25"/>
    </location>
</feature>
<feature type="compositionally biased region" description="Acidic residues" evidence="2">
    <location>
        <begin position="109"/>
        <end position="131"/>
    </location>
</feature>
<evidence type="ECO:0000256" key="2">
    <source>
        <dbReference type="SAM" id="MobiDB-lite"/>
    </source>
</evidence>
<dbReference type="Proteomes" id="UP000823749">
    <property type="component" value="Chromosome 4"/>
</dbReference>
<feature type="region of interest" description="Disordered" evidence="2">
    <location>
        <begin position="1"/>
        <end position="47"/>
    </location>
</feature>
<dbReference type="EMBL" id="JACTNZ010000004">
    <property type="protein sequence ID" value="KAG5553269.1"/>
    <property type="molecule type" value="Genomic_DNA"/>
</dbReference>
<proteinExistence type="predicted"/>
<feature type="domain" description="RING-type" evidence="3">
    <location>
        <begin position="285"/>
        <end position="315"/>
    </location>
</feature>
<dbReference type="InterPro" id="IPR043312">
    <property type="entry name" value="AtBBR-like"/>
</dbReference>
<dbReference type="AlphaFoldDB" id="A0AAV6KM05"/>
<comment type="caution">
    <text evidence="4">The sequence shown here is derived from an EMBL/GenBank/DDBJ whole genome shotgun (WGS) entry which is preliminary data.</text>
</comment>
<gene>
    <name evidence="4" type="ORF">RHGRI_011209</name>
</gene>
<feature type="compositionally biased region" description="Polar residues" evidence="2">
    <location>
        <begin position="35"/>
        <end position="47"/>
    </location>
</feature>
<feature type="region of interest" description="Disordered" evidence="2">
    <location>
        <begin position="73"/>
        <end position="131"/>
    </location>
</feature>
<dbReference type="SUPFAM" id="SSF57850">
    <property type="entry name" value="RING/U-box"/>
    <property type="match status" value="1"/>
</dbReference>
<reference evidence="4" key="1">
    <citation type="submission" date="2020-08" db="EMBL/GenBank/DDBJ databases">
        <title>Plant Genome Project.</title>
        <authorList>
            <person name="Zhang R.-G."/>
        </authorList>
    </citation>
    <scope>NUCLEOTIDE SEQUENCE</scope>
    <source>
        <strain evidence="4">WSP0</strain>
        <tissue evidence="4">Leaf</tissue>
    </source>
</reference>
<dbReference type="Pfam" id="PF13639">
    <property type="entry name" value="zf-RING_2"/>
    <property type="match status" value="1"/>
</dbReference>
<dbReference type="PANTHER" id="PTHR47530:SF4">
    <property type="entry name" value="E3 UBIQUITIN LIGASE BIG BROTHER-RELATED"/>
    <property type="match status" value="1"/>
</dbReference>
<accession>A0AAV6KM05</accession>
<evidence type="ECO:0000313" key="5">
    <source>
        <dbReference type="Proteomes" id="UP000823749"/>
    </source>
</evidence>
<dbReference type="InterPro" id="IPR001841">
    <property type="entry name" value="Znf_RING"/>
</dbReference>
<dbReference type="PANTHER" id="PTHR47530">
    <property type="entry name" value="E3 UBIQUITIN LIGASE BIG BROTHER-RELATED"/>
    <property type="match status" value="1"/>
</dbReference>
<dbReference type="Gene3D" id="3.30.40.10">
    <property type="entry name" value="Zinc/RING finger domain, C3HC4 (zinc finger)"/>
    <property type="match status" value="1"/>
</dbReference>
<feature type="compositionally biased region" description="Acidic residues" evidence="2">
    <location>
        <begin position="90"/>
        <end position="101"/>
    </location>
</feature>